<organism evidence="9 10">
    <name type="scientific">Cesiribacter andamanensis AMV16</name>
    <dbReference type="NCBI Taxonomy" id="1279009"/>
    <lineage>
        <taxon>Bacteria</taxon>
        <taxon>Pseudomonadati</taxon>
        <taxon>Bacteroidota</taxon>
        <taxon>Cytophagia</taxon>
        <taxon>Cytophagales</taxon>
        <taxon>Cesiribacteraceae</taxon>
        <taxon>Cesiribacter</taxon>
    </lineage>
</organism>
<dbReference type="GO" id="GO:0005886">
    <property type="term" value="C:plasma membrane"/>
    <property type="evidence" value="ECO:0007669"/>
    <property type="project" value="UniProtKB-SubCell"/>
</dbReference>
<feature type="transmembrane region" description="Helical" evidence="8">
    <location>
        <begin position="38"/>
        <end position="57"/>
    </location>
</feature>
<dbReference type="Proteomes" id="UP000011910">
    <property type="component" value="Unassembled WGS sequence"/>
</dbReference>
<keyword evidence="5 8" id="KW-0812">Transmembrane</keyword>
<feature type="transmembrane region" description="Helical" evidence="8">
    <location>
        <begin position="69"/>
        <end position="91"/>
    </location>
</feature>
<dbReference type="PATRIC" id="fig|1279009.4.peg.1426"/>
<feature type="transmembrane region" description="Helical" evidence="8">
    <location>
        <begin position="12"/>
        <end position="32"/>
    </location>
</feature>
<dbReference type="AlphaFoldDB" id="M7NYK5"/>
<evidence type="ECO:0000256" key="8">
    <source>
        <dbReference type="SAM" id="Phobius"/>
    </source>
</evidence>
<evidence type="ECO:0000256" key="7">
    <source>
        <dbReference type="ARBA" id="ARBA00023136"/>
    </source>
</evidence>
<keyword evidence="7 8" id="KW-0472">Membrane</keyword>
<dbReference type="eggNOG" id="COG0628">
    <property type="taxonomic scope" value="Bacteria"/>
</dbReference>
<sequence>MRYFNPKLELIKSSVVVLLIVIALLGLAIWLFSNILVYLLISLILATLLRPLVTSISRAQVWGFHIPRGLAIFISYLLVLLVLTLFVGQFVPLVSNQIEVLSDMDFDKLYTQATEPLLRFEEFLRRNELTQREPGFMVNSMRVYINKFFTQVDFQEILNNVIGFTGSLLIGVMAVLFITYFLLQEKGILRRNLISLIPNQFFEVSIAAVYKIEKLLSNYLLALFFQMFAVFSIASLGLSLFGIRYALTIGVFAAVANLIPYAGPILGAMFGIVVAISTTQILPGINEYVFLVAKILAVFGTVQLIDNVIIQPLIFSKSVKAHPLEIFLVIFAGASVGNQVGSSIIGMILAVPVYTIIRVSFLEFYMGYSQYQVFRKPHEQKEVLR</sequence>
<feature type="transmembrane region" description="Helical" evidence="8">
    <location>
        <begin position="288"/>
        <end position="314"/>
    </location>
</feature>
<accession>M7NYK5</accession>
<dbReference type="PANTHER" id="PTHR21716:SF53">
    <property type="entry name" value="PERMEASE PERM-RELATED"/>
    <property type="match status" value="1"/>
</dbReference>
<evidence type="ECO:0000256" key="4">
    <source>
        <dbReference type="ARBA" id="ARBA00022475"/>
    </source>
</evidence>
<evidence type="ECO:0000256" key="1">
    <source>
        <dbReference type="ARBA" id="ARBA00004651"/>
    </source>
</evidence>
<dbReference type="InterPro" id="IPR002549">
    <property type="entry name" value="AI-2E-like"/>
</dbReference>
<keyword evidence="3" id="KW-0813">Transport</keyword>
<evidence type="ECO:0000313" key="10">
    <source>
        <dbReference type="Proteomes" id="UP000011910"/>
    </source>
</evidence>
<comment type="similarity">
    <text evidence="2">Belongs to the autoinducer-2 exporter (AI-2E) (TC 2.A.86) family.</text>
</comment>
<comment type="subcellular location">
    <subcellularLocation>
        <location evidence="1">Cell membrane</location>
        <topology evidence="1">Multi-pass membrane protein</topology>
    </subcellularLocation>
</comment>
<dbReference type="PANTHER" id="PTHR21716">
    <property type="entry name" value="TRANSMEMBRANE PROTEIN"/>
    <property type="match status" value="1"/>
</dbReference>
<feature type="transmembrane region" description="Helical" evidence="8">
    <location>
        <begin position="326"/>
        <end position="357"/>
    </location>
</feature>
<dbReference type="Pfam" id="PF01594">
    <property type="entry name" value="AI-2E_transport"/>
    <property type="match status" value="1"/>
</dbReference>
<gene>
    <name evidence="9" type="ORF">ADICEAN_01407</name>
</gene>
<feature type="transmembrane region" description="Helical" evidence="8">
    <location>
        <begin position="249"/>
        <end position="276"/>
    </location>
</feature>
<dbReference type="EMBL" id="AODQ01000025">
    <property type="protein sequence ID" value="EMR03474.1"/>
    <property type="molecule type" value="Genomic_DNA"/>
</dbReference>
<reference evidence="9 10" key="1">
    <citation type="journal article" date="2013" name="Genome Announc.">
        <title>Draft Genome Sequence of Cesiribacter andamanensis Strain AMV16T, Isolated from a Soil Sample from a Mud Volcano in the Andaman Islands, India.</title>
        <authorList>
            <person name="Shivaji S."/>
            <person name="Ara S."/>
            <person name="Begum Z."/>
            <person name="Srinivas T.N."/>
            <person name="Singh A."/>
            <person name="Kumar Pinnaka A."/>
        </authorList>
    </citation>
    <scope>NUCLEOTIDE SEQUENCE [LARGE SCALE GENOMIC DNA]</scope>
    <source>
        <strain evidence="9 10">AMV16</strain>
    </source>
</reference>
<proteinExistence type="inferred from homology"/>
<evidence type="ECO:0000256" key="6">
    <source>
        <dbReference type="ARBA" id="ARBA00022989"/>
    </source>
</evidence>
<keyword evidence="4" id="KW-1003">Cell membrane</keyword>
<feature type="transmembrane region" description="Helical" evidence="8">
    <location>
        <begin position="219"/>
        <end position="243"/>
    </location>
</feature>
<dbReference type="RefSeq" id="WP_009194807.1">
    <property type="nucleotide sequence ID" value="NZ_AODQ01000025.1"/>
</dbReference>
<evidence type="ECO:0000256" key="3">
    <source>
        <dbReference type="ARBA" id="ARBA00022448"/>
    </source>
</evidence>
<evidence type="ECO:0000256" key="5">
    <source>
        <dbReference type="ARBA" id="ARBA00022692"/>
    </source>
</evidence>
<evidence type="ECO:0000313" key="9">
    <source>
        <dbReference type="EMBL" id="EMR03474.1"/>
    </source>
</evidence>
<evidence type="ECO:0008006" key="11">
    <source>
        <dbReference type="Google" id="ProtNLM"/>
    </source>
</evidence>
<feature type="transmembrane region" description="Helical" evidence="8">
    <location>
        <begin position="161"/>
        <end position="183"/>
    </location>
</feature>
<keyword evidence="6 8" id="KW-1133">Transmembrane helix</keyword>
<protein>
    <recommendedName>
        <fullName evidence="11">Pheromone autoinducer 2 transporter</fullName>
    </recommendedName>
</protein>
<evidence type="ECO:0000256" key="2">
    <source>
        <dbReference type="ARBA" id="ARBA00009773"/>
    </source>
</evidence>
<comment type="caution">
    <text evidence="9">The sequence shown here is derived from an EMBL/GenBank/DDBJ whole genome shotgun (WGS) entry which is preliminary data.</text>
</comment>
<name>M7NYK5_9BACT</name>
<dbReference type="STRING" id="1279009.ADICEAN_01407"/>
<keyword evidence="10" id="KW-1185">Reference proteome</keyword>